<evidence type="ECO:0000256" key="1">
    <source>
        <dbReference type="ARBA" id="ARBA00022478"/>
    </source>
</evidence>
<dbReference type="Pfam" id="PF13362">
    <property type="entry name" value="Toprim_3"/>
    <property type="match status" value="1"/>
</dbReference>
<evidence type="ECO:0000259" key="10">
    <source>
        <dbReference type="PROSITE" id="PS50880"/>
    </source>
</evidence>
<keyword evidence="7" id="KW-0863">Zinc-finger</keyword>
<dbReference type="Pfam" id="PF23639">
    <property type="entry name" value="DUF7146"/>
    <property type="match status" value="1"/>
</dbReference>
<evidence type="ECO:0000256" key="9">
    <source>
        <dbReference type="ARBA" id="ARBA00023163"/>
    </source>
</evidence>
<keyword evidence="5" id="KW-0235">DNA replication</keyword>
<dbReference type="OrthoDB" id="7465087at2"/>
<dbReference type="SMART" id="SM00400">
    <property type="entry name" value="ZnF_CHCC"/>
    <property type="match status" value="1"/>
</dbReference>
<protein>
    <submittedName>
        <fullName evidence="11">Virulence-associated protein E</fullName>
    </submittedName>
</protein>
<keyword evidence="3" id="KW-0808">Transferase</keyword>
<dbReference type="PROSITE" id="PS50880">
    <property type="entry name" value="TOPRIM"/>
    <property type="match status" value="1"/>
</dbReference>
<evidence type="ECO:0000256" key="6">
    <source>
        <dbReference type="ARBA" id="ARBA00022723"/>
    </source>
</evidence>
<sequence>MSTIAGTMVKLRKVGREWKGLCPFHSERTPSFTIYAGDERAKCFGCGWQGDVIDFVRKAYGYTFPEAVDRLGGDMLPKAVYSPAILDRAPKDDRTPEALAIWEAAQDATGTPAEAYLRLRAITMPLPPTIRFTRLHYGKSGPQYPVLVALVQNVAGEPIGIQRTYLDPVGIGKAAVAKPKLSLGSIRGGAIRIGNPIDTVAICEGLEDGLTLAQELGQPTWATAGTSNLAALALPESVRKLIIGADNDAPGRKAAQECGESLASKGYSVRIIRPALGHKDFNAEAMSVAARAGE</sequence>
<keyword evidence="2" id="KW-0639">Primosome</keyword>
<dbReference type="InterPro" id="IPR050219">
    <property type="entry name" value="DnaG_primase"/>
</dbReference>
<dbReference type="SMART" id="SM00493">
    <property type="entry name" value="TOPRIM"/>
    <property type="match status" value="1"/>
</dbReference>
<dbReference type="Proteomes" id="UP000320160">
    <property type="component" value="Unassembled WGS sequence"/>
</dbReference>
<gene>
    <name evidence="11" type="ORF">FOM92_03930</name>
</gene>
<dbReference type="AlphaFoldDB" id="A0A553WL39"/>
<dbReference type="GO" id="GO:0006269">
    <property type="term" value="P:DNA replication, synthesis of primer"/>
    <property type="evidence" value="ECO:0007669"/>
    <property type="project" value="UniProtKB-KW"/>
</dbReference>
<evidence type="ECO:0000256" key="3">
    <source>
        <dbReference type="ARBA" id="ARBA00022679"/>
    </source>
</evidence>
<dbReference type="Pfam" id="PF01807">
    <property type="entry name" value="Zn_ribbon_DnaG"/>
    <property type="match status" value="1"/>
</dbReference>
<evidence type="ECO:0000256" key="4">
    <source>
        <dbReference type="ARBA" id="ARBA00022695"/>
    </source>
</evidence>
<keyword evidence="4" id="KW-0548">Nucleotidyltransferase</keyword>
<dbReference type="Gene3D" id="3.90.580.10">
    <property type="entry name" value="Zinc finger, CHC2-type domain"/>
    <property type="match status" value="1"/>
</dbReference>
<dbReference type="InterPro" id="IPR002694">
    <property type="entry name" value="Znf_CHC2"/>
</dbReference>
<dbReference type="InterPro" id="IPR034154">
    <property type="entry name" value="TOPRIM_DnaG/twinkle"/>
</dbReference>
<organism evidence="11 12">
    <name type="scientific">Sphingorhabdus contaminans</name>
    <dbReference type="NCBI Taxonomy" id="1343899"/>
    <lineage>
        <taxon>Bacteria</taxon>
        <taxon>Pseudomonadati</taxon>
        <taxon>Pseudomonadota</taxon>
        <taxon>Alphaproteobacteria</taxon>
        <taxon>Sphingomonadales</taxon>
        <taxon>Sphingomonadaceae</taxon>
        <taxon>Sphingorhabdus</taxon>
    </lineage>
</organism>
<evidence type="ECO:0000313" key="11">
    <source>
        <dbReference type="EMBL" id="TSB05393.1"/>
    </source>
</evidence>
<keyword evidence="9" id="KW-0804">Transcription</keyword>
<dbReference type="GO" id="GO:0003677">
    <property type="term" value="F:DNA binding"/>
    <property type="evidence" value="ECO:0007669"/>
    <property type="project" value="InterPro"/>
</dbReference>
<keyword evidence="1" id="KW-0240">DNA-directed RNA polymerase</keyword>
<dbReference type="PANTHER" id="PTHR30313">
    <property type="entry name" value="DNA PRIMASE"/>
    <property type="match status" value="1"/>
</dbReference>
<accession>A0A553WL39</accession>
<dbReference type="GO" id="GO:0003899">
    <property type="term" value="F:DNA-directed RNA polymerase activity"/>
    <property type="evidence" value="ECO:0007669"/>
    <property type="project" value="InterPro"/>
</dbReference>
<dbReference type="CDD" id="cd01029">
    <property type="entry name" value="TOPRIM_primases"/>
    <property type="match status" value="1"/>
</dbReference>
<dbReference type="InterPro" id="IPR055570">
    <property type="entry name" value="DUF7146"/>
</dbReference>
<name>A0A553WL39_9SPHN</name>
<dbReference type="GO" id="GO:0005737">
    <property type="term" value="C:cytoplasm"/>
    <property type="evidence" value="ECO:0007669"/>
    <property type="project" value="TreeGrafter"/>
</dbReference>
<dbReference type="Gene3D" id="3.40.1360.10">
    <property type="match status" value="1"/>
</dbReference>
<dbReference type="GO" id="GO:1990077">
    <property type="term" value="C:primosome complex"/>
    <property type="evidence" value="ECO:0007669"/>
    <property type="project" value="UniProtKB-KW"/>
</dbReference>
<reference evidence="11 12" key="1">
    <citation type="submission" date="2019-07" db="EMBL/GenBank/DDBJ databases">
        <authorList>
            <person name="Park M."/>
        </authorList>
    </citation>
    <scope>NUCLEOTIDE SEQUENCE [LARGE SCALE GENOMIC DNA]</scope>
    <source>
        <strain evidence="11 12">KCTC32445</strain>
    </source>
</reference>
<evidence type="ECO:0000256" key="8">
    <source>
        <dbReference type="ARBA" id="ARBA00022833"/>
    </source>
</evidence>
<keyword evidence="12" id="KW-1185">Reference proteome</keyword>
<feature type="domain" description="Toprim" evidence="10">
    <location>
        <begin position="198"/>
        <end position="277"/>
    </location>
</feature>
<dbReference type="GO" id="GO:0008270">
    <property type="term" value="F:zinc ion binding"/>
    <property type="evidence" value="ECO:0007669"/>
    <property type="project" value="UniProtKB-KW"/>
</dbReference>
<evidence type="ECO:0000256" key="2">
    <source>
        <dbReference type="ARBA" id="ARBA00022515"/>
    </source>
</evidence>
<dbReference type="InterPro" id="IPR036977">
    <property type="entry name" value="DNA_primase_Znf_CHC2"/>
</dbReference>
<dbReference type="GO" id="GO:0000428">
    <property type="term" value="C:DNA-directed RNA polymerase complex"/>
    <property type="evidence" value="ECO:0007669"/>
    <property type="project" value="UniProtKB-KW"/>
</dbReference>
<dbReference type="EMBL" id="VKKU01000001">
    <property type="protein sequence ID" value="TSB05393.1"/>
    <property type="molecule type" value="Genomic_DNA"/>
</dbReference>
<dbReference type="PANTHER" id="PTHR30313:SF2">
    <property type="entry name" value="DNA PRIMASE"/>
    <property type="match status" value="1"/>
</dbReference>
<keyword evidence="6" id="KW-0479">Metal-binding</keyword>
<keyword evidence="8" id="KW-0862">Zinc</keyword>
<dbReference type="SUPFAM" id="SSF57783">
    <property type="entry name" value="Zinc beta-ribbon"/>
    <property type="match status" value="1"/>
</dbReference>
<evidence type="ECO:0000313" key="12">
    <source>
        <dbReference type="Proteomes" id="UP000320160"/>
    </source>
</evidence>
<evidence type="ECO:0000256" key="7">
    <source>
        <dbReference type="ARBA" id="ARBA00022771"/>
    </source>
</evidence>
<dbReference type="InterPro" id="IPR006171">
    <property type="entry name" value="TOPRIM_dom"/>
</dbReference>
<evidence type="ECO:0000256" key="5">
    <source>
        <dbReference type="ARBA" id="ARBA00022705"/>
    </source>
</evidence>
<proteinExistence type="predicted"/>
<comment type="caution">
    <text evidence="11">The sequence shown here is derived from an EMBL/GenBank/DDBJ whole genome shotgun (WGS) entry which is preliminary data.</text>
</comment>